<sequence>MDKPSCTNVLWIVDKRHAFCAGTQYAGTSLQPRVIEAKRQRSRRDSSQNPTTPPYRHPLVVTPYHHVTRTVRMKPPGPQLKSPADNSSTSKPMENAAASGYLNKTNEYPYRKTASVTPSRTTVPAISRFSTDRTSALSASPLPQPQPHPPVSPADFSKSASPSVPCGPVLAGSILSSGPVHANPPMIVVPVLASPSVSPSPDLARLSAPPGAITASPSPPPRGANFEIQSSAMKTMSPPKFFKINNLATPFGFKPVTGSASTSEDLSLATKSDATLKNSKANSLAGSPVKSAMAPVVAPPQPPPKSNDSGSLDGFTDSEESGTDASSIIDDESQYSAVVHFKPNKPKVKRIAPVPGLWKVEGADEFISKNKRLVREPHEAAVTQVWKVRPRETAIKRLRVPRTPVVKKPEPKKPIVTVTVDRPVPDVNISRVRLKIKRPKKTL</sequence>
<dbReference type="Proteomes" id="UP000230423">
    <property type="component" value="Unassembled WGS sequence"/>
</dbReference>
<protein>
    <submittedName>
        <fullName evidence="2">Uncharacterized protein</fullName>
    </submittedName>
</protein>
<name>A0A2G9U8S0_TELCI</name>
<evidence type="ECO:0000313" key="3">
    <source>
        <dbReference type="Proteomes" id="UP000230423"/>
    </source>
</evidence>
<accession>A0A2G9U8S0</accession>
<feature type="region of interest" description="Disordered" evidence="1">
    <location>
        <begin position="130"/>
        <end position="162"/>
    </location>
</feature>
<feature type="region of interest" description="Disordered" evidence="1">
    <location>
        <begin position="279"/>
        <end position="329"/>
    </location>
</feature>
<dbReference type="EMBL" id="KZ348157">
    <property type="protein sequence ID" value="PIO66593.1"/>
    <property type="molecule type" value="Genomic_DNA"/>
</dbReference>
<feature type="compositionally biased region" description="Pro residues" evidence="1">
    <location>
        <begin position="142"/>
        <end position="152"/>
    </location>
</feature>
<evidence type="ECO:0000256" key="1">
    <source>
        <dbReference type="SAM" id="MobiDB-lite"/>
    </source>
</evidence>
<gene>
    <name evidence="2" type="ORF">TELCIR_11690</name>
</gene>
<evidence type="ECO:0000313" key="2">
    <source>
        <dbReference type="EMBL" id="PIO66593.1"/>
    </source>
</evidence>
<reference evidence="2 3" key="1">
    <citation type="submission" date="2015-09" db="EMBL/GenBank/DDBJ databases">
        <title>Draft genome of the parasitic nematode Teladorsagia circumcincta isolate WARC Sus (inbred).</title>
        <authorList>
            <person name="Mitreva M."/>
        </authorList>
    </citation>
    <scope>NUCLEOTIDE SEQUENCE [LARGE SCALE GENOMIC DNA]</scope>
    <source>
        <strain evidence="2 3">S</strain>
    </source>
</reference>
<dbReference type="AlphaFoldDB" id="A0A2G9U8S0"/>
<dbReference type="OrthoDB" id="5877790at2759"/>
<organism evidence="2 3">
    <name type="scientific">Teladorsagia circumcincta</name>
    <name type="common">Brown stomach worm</name>
    <name type="synonym">Ostertagia circumcincta</name>
    <dbReference type="NCBI Taxonomy" id="45464"/>
    <lineage>
        <taxon>Eukaryota</taxon>
        <taxon>Metazoa</taxon>
        <taxon>Ecdysozoa</taxon>
        <taxon>Nematoda</taxon>
        <taxon>Chromadorea</taxon>
        <taxon>Rhabditida</taxon>
        <taxon>Rhabditina</taxon>
        <taxon>Rhabditomorpha</taxon>
        <taxon>Strongyloidea</taxon>
        <taxon>Trichostrongylidae</taxon>
        <taxon>Teladorsagia</taxon>
    </lineage>
</organism>
<proteinExistence type="predicted"/>
<keyword evidence="3" id="KW-1185">Reference proteome</keyword>
<feature type="compositionally biased region" description="Basic and acidic residues" evidence="1">
    <location>
        <begin position="35"/>
        <end position="46"/>
    </location>
</feature>
<feature type="region of interest" description="Disordered" evidence="1">
    <location>
        <begin position="32"/>
        <end position="59"/>
    </location>
</feature>
<feature type="region of interest" description="Disordered" evidence="1">
    <location>
        <begin position="71"/>
        <end position="94"/>
    </location>
</feature>
<feature type="region of interest" description="Disordered" evidence="1">
    <location>
        <begin position="198"/>
        <end position="225"/>
    </location>
</feature>